<evidence type="ECO:0000313" key="1">
    <source>
        <dbReference type="EMBL" id="TFK65835.1"/>
    </source>
</evidence>
<sequence length="407" mass="45776">MKSEDTKNGIKLEMSDIKPNLVKKEEDVKGIIPRRPAGSTKKEEDVGDVLKLSKNDRDEEDFLGILDPGASLNPDGVHDTVLDSFIDRSTSVPNSVPPKAISHNRRPIPTDKNVIQMKKEDYKKLSFLKNSKLKIKTVEERQLSPDTIWRRLSPVGLDVYEIPLEKSQQEHAFPRRFIQTEKGYNLGGSIRLAFPNIAEKRHEKTGLRNFAYANIDLHVHAPQVPGAPGLFFFIGRDRMEHTSEPMHTFTKLQGGDAGAEAVWCYMGLYQFSGAPPLTKEEWATQTPKVLSAWARKIHSAKWGVPICARIACRKRGRKKPTKAEENAAIKNKSYLLVTEEEIKKAYATGEETVKVSAMKCVGYNTDLQLDLIGEFKTWGPKADKTSGKRKRGENQGRVGKVKKQKTT</sequence>
<reference evidence="1 2" key="1">
    <citation type="journal article" date="2019" name="Nat. Ecol. Evol.">
        <title>Megaphylogeny resolves global patterns of mushroom evolution.</title>
        <authorList>
            <person name="Varga T."/>
            <person name="Krizsan K."/>
            <person name="Foldi C."/>
            <person name="Dima B."/>
            <person name="Sanchez-Garcia M."/>
            <person name="Sanchez-Ramirez S."/>
            <person name="Szollosi G.J."/>
            <person name="Szarkandi J.G."/>
            <person name="Papp V."/>
            <person name="Albert L."/>
            <person name="Andreopoulos W."/>
            <person name="Angelini C."/>
            <person name="Antonin V."/>
            <person name="Barry K.W."/>
            <person name="Bougher N.L."/>
            <person name="Buchanan P."/>
            <person name="Buyck B."/>
            <person name="Bense V."/>
            <person name="Catcheside P."/>
            <person name="Chovatia M."/>
            <person name="Cooper J."/>
            <person name="Damon W."/>
            <person name="Desjardin D."/>
            <person name="Finy P."/>
            <person name="Geml J."/>
            <person name="Haridas S."/>
            <person name="Hughes K."/>
            <person name="Justo A."/>
            <person name="Karasinski D."/>
            <person name="Kautmanova I."/>
            <person name="Kiss B."/>
            <person name="Kocsube S."/>
            <person name="Kotiranta H."/>
            <person name="LaButti K.M."/>
            <person name="Lechner B.E."/>
            <person name="Liimatainen K."/>
            <person name="Lipzen A."/>
            <person name="Lukacs Z."/>
            <person name="Mihaltcheva S."/>
            <person name="Morgado L.N."/>
            <person name="Niskanen T."/>
            <person name="Noordeloos M.E."/>
            <person name="Ohm R.A."/>
            <person name="Ortiz-Santana B."/>
            <person name="Ovrebo C."/>
            <person name="Racz N."/>
            <person name="Riley R."/>
            <person name="Savchenko A."/>
            <person name="Shiryaev A."/>
            <person name="Soop K."/>
            <person name="Spirin V."/>
            <person name="Szebenyi C."/>
            <person name="Tomsovsky M."/>
            <person name="Tulloss R.E."/>
            <person name="Uehling J."/>
            <person name="Grigoriev I.V."/>
            <person name="Vagvolgyi C."/>
            <person name="Papp T."/>
            <person name="Martin F.M."/>
            <person name="Miettinen O."/>
            <person name="Hibbett D.S."/>
            <person name="Nagy L.G."/>
        </authorList>
    </citation>
    <scope>NUCLEOTIDE SEQUENCE [LARGE SCALE GENOMIC DNA]</scope>
    <source>
        <strain evidence="1 2">NL-1719</strain>
    </source>
</reference>
<evidence type="ECO:0000313" key="2">
    <source>
        <dbReference type="Proteomes" id="UP000308600"/>
    </source>
</evidence>
<proteinExistence type="predicted"/>
<gene>
    <name evidence="1" type="ORF">BDN72DRAFT_177815</name>
</gene>
<accession>A0ACD3AJJ2</accession>
<name>A0ACD3AJJ2_9AGAR</name>
<keyword evidence="2" id="KW-1185">Reference proteome</keyword>
<dbReference type="Proteomes" id="UP000308600">
    <property type="component" value="Unassembled WGS sequence"/>
</dbReference>
<protein>
    <submittedName>
        <fullName evidence="1">Uncharacterized protein</fullName>
    </submittedName>
</protein>
<organism evidence="1 2">
    <name type="scientific">Pluteus cervinus</name>
    <dbReference type="NCBI Taxonomy" id="181527"/>
    <lineage>
        <taxon>Eukaryota</taxon>
        <taxon>Fungi</taxon>
        <taxon>Dikarya</taxon>
        <taxon>Basidiomycota</taxon>
        <taxon>Agaricomycotina</taxon>
        <taxon>Agaricomycetes</taxon>
        <taxon>Agaricomycetidae</taxon>
        <taxon>Agaricales</taxon>
        <taxon>Pluteineae</taxon>
        <taxon>Pluteaceae</taxon>
        <taxon>Pluteus</taxon>
    </lineage>
</organism>
<dbReference type="EMBL" id="ML208424">
    <property type="protein sequence ID" value="TFK65835.1"/>
    <property type="molecule type" value="Genomic_DNA"/>
</dbReference>